<name>A0ABX0MWE0_9BURK</name>
<gene>
    <name evidence="2" type="ORF">F1735_33285</name>
</gene>
<comment type="caution">
    <text evidence="2">The sequence shown here is derived from an EMBL/GenBank/DDBJ whole genome shotgun (WGS) entry which is preliminary data.</text>
</comment>
<evidence type="ECO:0000256" key="1">
    <source>
        <dbReference type="SAM" id="MobiDB-lite"/>
    </source>
</evidence>
<accession>A0ABX0MWE0</accession>
<keyword evidence="3" id="KW-1185">Reference proteome</keyword>
<feature type="region of interest" description="Disordered" evidence="1">
    <location>
        <begin position="39"/>
        <end position="73"/>
    </location>
</feature>
<dbReference type="Proteomes" id="UP000610594">
    <property type="component" value="Unassembled WGS sequence"/>
</dbReference>
<feature type="compositionally biased region" description="Basic and acidic residues" evidence="1">
    <location>
        <begin position="39"/>
        <end position="54"/>
    </location>
</feature>
<protein>
    <submittedName>
        <fullName evidence="2">Uncharacterized protein</fullName>
    </submittedName>
</protein>
<proteinExistence type="predicted"/>
<organism evidence="2 3">
    <name type="scientific">Massilia genomosp. 1</name>
    <dbReference type="NCBI Taxonomy" id="2609280"/>
    <lineage>
        <taxon>Bacteria</taxon>
        <taxon>Pseudomonadati</taxon>
        <taxon>Pseudomonadota</taxon>
        <taxon>Betaproteobacteria</taxon>
        <taxon>Burkholderiales</taxon>
        <taxon>Oxalobacteraceae</taxon>
        <taxon>Telluria group</taxon>
        <taxon>Massilia</taxon>
    </lineage>
</organism>
<dbReference type="EMBL" id="WHJF01000259">
    <property type="protein sequence ID" value="NHZ67081.1"/>
    <property type="molecule type" value="Genomic_DNA"/>
</dbReference>
<evidence type="ECO:0000313" key="3">
    <source>
        <dbReference type="Proteomes" id="UP000610594"/>
    </source>
</evidence>
<evidence type="ECO:0000313" key="2">
    <source>
        <dbReference type="EMBL" id="NHZ67081.1"/>
    </source>
</evidence>
<sequence>MMLIMTKLRPFPDLSKLSAAEKDRLILRLHARVRAEHAKLDAAESAHWRPDRPRFLAGEANKTPPAKPGDDSE</sequence>
<reference evidence="2 3" key="1">
    <citation type="submission" date="2019-10" db="EMBL/GenBank/DDBJ databases">
        <title>Taxonomy of Antarctic Massilia spp.: description of Massilia rubra sp. nov., Massilia aquatica sp. nov., Massilia mucilaginosa sp. nov., Massilia frigida sp. nov. isolated from streams, lakes and regoliths.</title>
        <authorList>
            <person name="Holochova P."/>
            <person name="Sedlacek I."/>
            <person name="Kralova S."/>
            <person name="Maslanova I."/>
            <person name="Busse H.-J."/>
            <person name="Stankova E."/>
            <person name="Vrbovska V."/>
            <person name="Kovarovic V."/>
            <person name="Bartak M."/>
            <person name="Svec P."/>
            <person name="Pantucek R."/>
        </authorList>
    </citation>
    <scope>NUCLEOTIDE SEQUENCE [LARGE SCALE GENOMIC DNA]</scope>
    <source>
        <strain evidence="2 3">CCM 8694</strain>
    </source>
</reference>